<name>A0A7R9PM73_TIMGE</name>
<evidence type="ECO:0000313" key="2">
    <source>
        <dbReference type="EMBL" id="CAD7593720.1"/>
    </source>
</evidence>
<protein>
    <recommendedName>
        <fullName evidence="1">Endonuclease/exonuclease/phosphatase domain-containing protein</fullName>
    </recommendedName>
</protein>
<evidence type="ECO:0000259" key="1">
    <source>
        <dbReference type="Pfam" id="PF03372"/>
    </source>
</evidence>
<dbReference type="InterPro" id="IPR005135">
    <property type="entry name" value="Endo/exonuclease/phosphatase"/>
</dbReference>
<dbReference type="InterPro" id="IPR036691">
    <property type="entry name" value="Endo/exonu/phosph_ase_sf"/>
</dbReference>
<dbReference type="SUPFAM" id="SSF56219">
    <property type="entry name" value="DNase I-like"/>
    <property type="match status" value="1"/>
</dbReference>
<reference evidence="2" key="1">
    <citation type="submission" date="2020-11" db="EMBL/GenBank/DDBJ databases">
        <authorList>
            <person name="Tran Van P."/>
        </authorList>
    </citation>
    <scope>NUCLEOTIDE SEQUENCE</scope>
</reference>
<dbReference type="AlphaFoldDB" id="A0A7R9PM73"/>
<accession>A0A7R9PM73</accession>
<gene>
    <name evidence="2" type="ORF">TGEB3V08_LOCUS5436</name>
</gene>
<feature type="domain" description="Endonuclease/exonuclease/phosphatase" evidence="1">
    <location>
        <begin position="11"/>
        <end position="141"/>
    </location>
</feature>
<sequence length="243" mass="28164">MTQKDQLRILVWNANGILQQTQEFEVLLRTYGIDIAIICETHLQETKRLHILGYSIYRTDRKHNRGGEGMGTAVLVKNYLPHYRADIQDTENLKATAVGINTKKEPIIFVAVYNHPNKTLLKCDLDQVTVTGNYLLGGDLNNILDIVLNNLKISPETLLVLQELDYDHNPLLCEWDVNIYHQKNWHKPITKTTDWVKYKTDLQELLPRNLQIETEEDVEVAKALFTTTIQETYKTHTMTSKKY</sequence>
<dbReference type="GO" id="GO:0003824">
    <property type="term" value="F:catalytic activity"/>
    <property type="evidence" value="ECO:0007669"/>
    <property type="project" value="InterPro"/>
</dbReference>
<dbReference type="Gene3D" id="3.60.10.10">
    <property type="entry name" value="Endonuclease/exonuclease/phosphatase"/>
    <property type="match status" value="1"/>
</dbReference>
<dbReference type="EMBL" id="OE841023">
    <property type="protein sequence ID" value="CAD7593720.1"/>
    <property type="molecule type" value="Genomic_DNA"/>
</dbReference>
<proteinExistence type="predicted"/>
<dbReference type="Pfam" id="PF03372">
    <property type="entry name" value="Exo_endo_phos"/>
    <property type="match status" value="1"/>
</dbReference>
<organism evidence="2">
    <name type="scientific">Timema genevievae</name>
    <name type="common">Walking stick</name>
    <dbReference type="NCBI Taxonomy" id="629358"/>
    <lineage>
        <taxon>Eukaryota</taxon>
        <taxon>Metazoa</taxon>
        <taxon>Ecdysozoa</taxon>
        <taxon>Arthropoda</taxon>
        <taxon>Hexapoda</taxon>
        <taxon>Insecta</taxon>
        <taxon>Pterygota</taxon>
        <taxon>Neoptera</taxon>
        <taxon>Polyneoptera</taxon>
        <taxon>Phasmatodea</taxon>
        <taxon>Timematodea</taxon>
        <taxon>Timematoidea</taxon>
        <taxon>Timematidae</taxon>
        <taxon>Timema</taxon>
    </lineage>
</organism>